<dbReference type="PANTHER" id="PTHR31032">
    <property type="entry name" value="PGR5-LIKE PROTEIN 1B, CHLOROPLASTIC"/>
    <property type="match status" value="1"/>
</dbReference>
<sequence>MYVGQEDPSQVLALASVWILILAFGSLACLVPIIYTIAQSYQDGFNSGLPYTNQASALESLATLNATLFMLFGSLIGYPIASASVGALQGLWRNDLVALKGACPNCGEEKAHILQVFAFVRSDRSTHSPHRVQCHVCESSLEFRTKVEVLESAPQSPGRRWVYGRIYLIRPMGRRQRWA</sequence>
<dbReference type="GO" id="GO:0009773">
    <property type="term" value="P:photosynthetic electron transport in photosystem I"/>
    <property type="evidence" value="ECO:0007669"/>
    <property type="project" value="InterPro"/>
</dbReference>
<dbReference type="AlphaFoldDB" id="A0A5A7PSA6"/>
<gene>
    <name evidence="2" type="ORF">STAS_11937</name>
</gene>
<keyword evidence="1" id="KW-0472">Membrane</keyword>
<dbReference type="Proteomes" id="UP000325081">
    <property type="component" value="Unassembled WGS sequence"/>
</dbReference>
<dbReference type="EMBL" id="BKCP01004995">
    <property type="protein sequence ID" value="GER35644.1"/>
    <property type="molecule type" value="Genomic_DNA"/>
</dbReference>
<keyword evidence="1" id="KW-0812">Transmembrane</keyword>
<comment type="caution">
    <text evidence="2">The sequence shown here is derived from an EMBL/GenBank/DDBJ whole genome shotgun (WGS) entry which is preliminary data.</text>
</comment>
<proteinExistence type="predicted"/>
<dbReference type="GO" id="GO:0009535">
    <property type="term" value="C:chloroplast thylakoid membrane"/>
    <property type="evidence" value="ECO:0007669"/>
    <property type="project" value="InterPro"/>
</dbReference>
<evidence type="ECO:0000256" key="1">
    <source>
        <dbReference type="SAM" id="Phobius"/>
    </source>
</evidence>
<feature type="transmembrane region" description="Helical" evidence="1">
    <location>
        <begin position="12"/>
        <end position="38"/>
    </location>
</feature>
<reference evidence="3" key="1">
    <citation type="journal article" date="2019" name="Curr. Biol.">
        <title>Genome Sequence of Striga asiatica Provides Insight into the Evolution of Plant Parasitism.</title>
        <authorList>
            <person name="Yoshida S."/>
            <person name="Kim S."/>
            <person name="Wafula E.K."/>
            <person name="Tanskanen J."/>
            <person name="Kim Y.M."/>
            <person name="Honaas L."/>
            <person name="Yang Z."/>
            <person name="Spallek T."/>
            <person name="Conn C.E."/>
            <person name="Ichihashi Y."/>
            <person name="Cheong K."/>
            <person name="Cui S."/>
            <person name="Der J.P."/>
            <person name="Gundlach H."/>
            <person name="Jiao Y."/>
            <person name="Hori C."/>
            <person name="Ishida J.K."/>
            <person name="Kasahara H."/>
            <person name="Kiba T."/>
            <person name="Kim M.S."/>
            <person name="Koo N."/>
            <person name="Laohavisit A."/>
            <person name="Lee Y.H."/>
            <person name="Lumba S."/>
            <person name="McCourt P."/>
            <person name="Mortimer J.C."/>
            <person name="Mutuku J.M."/>
            <person name="Nomura T."/>
            <person name="Sasaki-Sekimoto Y."/>
            <person name="Seto Y."/>
            <person name="Wang Y."/>
            <person name="Wakatake T."/>
            <person name="Sakakibara H."/>
            <person name="Demura T."/>
            <person name="Yamaguchi S."/>
            <person name="Yoneyama K."/>
            <person name="Manabe R.I."/>
            <person name="Nelson D.C."/>
            <person name="Schulman A.H."/>
            <person name="Timko M.P."/>
            <person name="dePamphilis C.W."/>
            <person name="Choi D."/>
            <person name="Shirasu K."/>
        </authorList>
    </citation>
    <scope>NUCLEOTIDE SEQUENCE [LARGE SCALE GENOMIC DNA]</scope>
    <source>
        <strain evidence="3">cv. UVA1</strain>
    </source>
</reference>
<keyword evidence="3" id="KW-1185">Reference proteome</keyword>
<organism evidence="2 3">
    <name type="scientific">Striga asiatica</name>
    <name type="common">Asiatic witchweed</name>
    <name type="synonym">Buchnera asiatica</name>
    <dbReference type="NCBI Taxonomy" id="4170"/>
    <lineage>
        <taxon>Eukaryota</taxon>
        <taxon>Viridiplantae</taxon>
        <taxon>Streptophyta</taxon>
        <taxon>Embryophyta</taxon>
        <taxon>Tracheophyta</taxon>
        <taxon>Spermatophyta</taxon>
        <taxon>Magnoliopsida</taxon>
        <taxon>eudicotyledons</taxon>
        <taxon>Gunneridae</taxon>
        <taxon>Pentapetalae</taxon>
        <taxon>asterids</taxon>
        <taxon>lamiids</taxon>
        <taxon>Lamiales</taxon>
        <taxon>Orobanchaceae</taxon>
        <taxon>Buchnereae</taxon>
        <taxon>Striga</taxon>
    </lineage>
</organism>
<accession>A0A5A7PSA6</accession>
<protein>
    <submittedName>
        <fullName evidence="2">PGR5-like protein</fullName>
    </submittedName>
</protein>
<dbReference type="InterPro" id="IPR039987">
    <property type="entry name" value="PGRL1"/>
</dbReference>
<dbReference type="GO" id="GO:0016730">
    <property type="term" value="F:oxidoreductase activity, acting on iron-sulfur proteins as donors"/>
    <property type="evidence" value="ECO:0007669"/>
    <property type="project" value="InterPro"/>
</dbReference>
<feature type="transmembrane region" description="Helical" evidence="1">
    <location>
        <begin position="58"/>
        <end position="81"/>
    </location>
</feature>
<dbReference type="OrthoDB" id="567232at2759"/>
<dbReference type="PANTHER" id="PTHR31032:SF2">
    <property type="entry name" value="PGR5-LIKE A PROTEIN"/>
    <property type="match status" value="1"/>
</dbReference>
<evidence type="ECO:0000313" key="2">
    <source>
        <dbReference type="EMBL" id="GER35644.1"/>
    </source>
</evidence>
<keyword evidence="1" id="KW-1133">Transmembrane helix</keyword>
<name>A0A5A7PSA6_STRAF</name>
<evidence type="ECO:0000313" key="3">
    <source>
        <dbReference type="Proteomes" id="UP000325081"/>
    </source>
</evidence>